<protein>
    <submittedName>
        <fullName evidence="1">T9SS type A sorting domain-containing protein</fullName>
    </submittedName>
</protein>
<proteinExistence type="predicted"/>
<reference evidence="1" key="1">
    <citation type="submission" date="2019-03" db="EMBL/GenBank/DDBJ databases">
        <title>Candidatus Syntrophosphaera thermopropionivorans: a novel player in syntrophic propionate oxidation during anaerobic digestion.</title>
        <authorList>
            <person name="Dyksma S."/>
        </authorList>
    </citation>
    <scope>NUCLEOTIDE SEQUENCE</scope>
    <source>
        <strain evidence="1">W5</strain>
    </source>
</reference>
<dbReference type="EMBL" id="SMOG01000003">
    <property type="protein sequence ID" value="TDF73854.1"/>
    <property type="molecule type" value="Genomic_DNA"/>
</dbReference>
<dbReference type="Proteomes" id="UP000294588">
    <property type="component" value="Unassembled WGS sequence"/>
</dbReference>
<sequence length="919" mass="104828">MKKVSLVFLLLIFTPAMYLFSTLADTKIEETPNYEQYLNDKIAYQNRDNYLTITQYYQFMEETATNYANICRLIIAGTSVQGRPIYFLKITDNPDIEEAEPEFNYISTIHGDEIVGYDLCIRLIQLLTSEYETNPRIANIVNTTEMWICPLLNPDGYVLNRRNNASNIDLNRNFPLPNGELHPDSNPWAPETIAIMNLFNEHNFVLGGEFHGGECIVYCPWSYTRSSTGENELLYHIASDYSIHNPFLGNSFFYPNNIFWGSTSYPLLGTLNDWGYAFTSSTQITFEIYEVKSPPASELPGLWNDNKEAMLYFLESVHRGVYGLVTSNTGRPLKASISVQDCNKIVYSDPEVGDYYRLLLPGTYNITAYAEGYEPQTVQVTVPLSGSIEYNFALNPAITVDFKGQFRDFEGDLIPYTAVNLNTIPATNTNFNSKGFFTFNDLMEGYYNIHFSNNNEDIYETNFLLTKEKNEAVFTPVESSLIFYDPCEDLSNWSTIGPWGVTNYQGETVITDSPSGNYAPGGTYTLTLANPISLEFIKKPVLMIKAQFFLRMRWDNVYIQGSTHAENWIDLGILTGYGYAWEEIYYPLNQFSGHNFYLRFVLQSRNNYGYDGIYIDEIKITGIDYSQVIYGDVDSDDLITMNDVQVMLQYLVGFDPVPLIDPIPWSEYRIHSADVDDNEALDSVDAYLISHYIQNPKYRYEVQNGEELELPQMNISFELIENPAETEVLFHLNPPNALNCLNWELTQADSIQNLGIGLIPEQTFLYAFNSEQAKFALINPEKAPLASFSLHFNTNLTDIDFLYNLNGQIGVIHLPTGTNLNDSLTPEISFALNQNYPNPFNSITCIKFSLPEEKKTFLGVYNIRGQLVKTLINEVKSSGEYNILWDGRDNYGQSVSSGIYFCILKSGDRFKTRKMILIK</sequence>
<accession>A0AC61QK62</accession>
<keyword evidence="2" id="KW-1185">Reference proteome</keyword>
<comment type="caution">
    <text evidence="1">The sequence shown here is derived from an EMBL/GenBank/DDBJ whole genome shotgun (WGS) entry which is preliminary data.</text>
</comment>
<gene>
    <name evidence="1" type="ORF">E0946_02230</name>
</gene>
<evidence type="ECO:0000313" key="1">
    <source>
        <dbReference type="EMBL" id="TDF73854.1"/>
    </source>
</evidence>
<name>A0AC61QK62_9BACT</name>
<evidence type="ECO:0000313" key="2">
    <source>
        <dbReference type="Proteomes" id="UP000294588"/>
    </source>
</evidence>
<organism evidence="1 2">
    <name type="scientific">Candidatus Syntrophosphaera thermopropionivorans</name>
    <dbReference type="NCBI Taxonomy" id="2593015"/>
    <lineage>
        <taxon>Bacteria</taxon>
        <taxon>Pseudomonadati</taxon>
        <taxon>Candidatus Cloacimonadota</taxon>
        <taxon>Candidatus Cloacimonadia</taxon>
        <taxon>Candidatus Cloacimonadales</taxon>
        <taxon>Candidatus Cloacimonadaceae</taxon>
        <taxon>Candidatus Syntrophosphaera</taxon>
    </lineage>
</organism>